<organism evidence="9 10">
    <name type="scientific">Potamilus streckersoni</name>
    <dbReference type="NCBI Taxonomy" id="2493646"/>
    <lineage>
        <taxon>Eukaryota</taxon>
        <taxon>Metazoa</taxon>
        <taxon>Spiralia</taxon>
        <taxon>Lophotrochozoa</taxon>
        <taxon>Mollusca</taxon>
        <taxon>Bivalvia</taxon>
        <taxon>Autobranchia</taxon>
        <taxon>Heteroconchia</taxon>
        <taxon>Palaeoheterodonta</taxon>
        <taxon>Unionida</taxon>
        <taxon>Unionoidea</taxon>
        <taxon>Unionidae</taxon>
        <taxon>Ambleminae</taxon>
        <taxon>Lampsilini</taxon>
        <taxon>Potamilus</taxon>
    </lineage>
</organism>
<evidence type="ECO:0000256" key="1">
    <source>
        <dbReference type="ARBA" id="ARBA00022516"/>
    </source>
</evidence>
<evidence type="ECO:0000256" key="3">
    <source>
        <dbReference type="ARBA" id="ARBA00022679"/>
    </source>
</evidence>
<evidence type="ECO:0000256" key="7">
    <source>
        <dbReference type="SAM" id="Coils"/>
    </source>
</evidence>
<dbReference type="AlphaFoldDB" id="A0AAE0T6F1"/>
<keyword evidence="1" id="KW-0444">Lipid biosynthesis</keyword>
<dbReference type="EMBL" id="JAEAOA010000186">
    <property type="protein sequence ID" value="KAK3604204.1"/>
    <property type="molecule type" value="Genomic_DNA"/>
</dbReference>
<dbReference type="NCBIfam" id="TIGR01853">
    <property type="entry name" value="lipid_A_lpxD"/>
    <property type="match status" value="1"/>
</dbReference>
<dbReference type="Pfam" id="PF04613">
    <property type="entry name" value="LpxD"/>
    <property type="match status" value="1"/>
</dbReference>
<evidence type="ECO:0000313" key="10">
    <source>
        <dbReference type="Proteomes" id="UP001195483"/>
    </source>
</evidence>
<keyword evidence="5" id="KW-0443">Lipid metabolism</keyword>
<reference evidence="9" key="2">
    <citation type="journal article" date="2021" name="Genome Biol. Evol.">
        <title>Developing a high-quality reference genome for a parasitic bivalve with doubly uniparental inheritance (Bivalvia: Unionida).</title>
        <authorList>
            <person name="Smith C.H."/>
        </authorList>
    </citation>
    <scope>NUCLEOTIDE SEQUENCE</scope>
    <source>
        <strain evidence="9">CHS0354</strain>
        <tissue evidence="9">Mantle</tissue>
    </source>
</reference>
<keyword evidence="7" id="KW-0175">Coiled coil</keyword>
<reference evidence="9" key="3">
    <citation type="submission" date="2023-05" db="EMBL/GenBank/DDBJ databases">
        <authorList>
            <person name="Smith C.H."/>
        </authorList>
    </citation>
    <scope>NUCLEOTIDE SEQUENCE</scope>
    <source>
        <strain evidence="9">CHS0354</strain>
        <tissue evidence="9">Mantle</tissue>
    </source>
</reference>
<evidence type="ECO:0000259" key="8">
    <source>
        <dbReference type="Pfam" id="PF04613"/>
    </source>
</evidence>
<protein>
    <recommendedName>
        <fullName evidence="8">UDP-3-O-[3-hydroxymyristoyl] glucosamine N-acyltransferase non-repeat region domain-containing protein</fullName>
    </recommendedName>
</protein>
<proteinExistence type="inferred from homology"/>
<dbReference type="Gene3D" id="2.160.10.10">
    <property type="entry name" value="Hexapeptide repeat proteins"/>
    <property type="match status" value="1"/>
</dbReference>
<dbReference type="GO" id="GO:0016410">
    <property type="term" value="F:N-acyltransferase activity"/>
    <property type="evidence" value="ECO:0007669"/>
    <property type="project" value="InterPro"/>
</dbReference>
<dbReference type="HAMAP" id="MF_00523">
    <property type="entry name" value="LpxD"/>
    <property type="match status" value="1"/>
</dbReference>
<name>A0AAE0T6F1_9BIVA</name>
<keyword evidence="2" id="KW-0441">Lipid A biosynthesis</keyword>
<dbReference type="InterPro" id="IPR007691">
    <property type="entry name" value="LpxD"/>
</dbReference>
<evidence type="ECO:0000256" key="4">
    <source>
        <dbReference type="ARBA" id="ARBA00022737"/>
    </source>
</evidence>
<dbReference type="InterPro" id="IPR001451">
    <property type="entry name" value="Hexapep"/>
</dbReference>
<dbReference type="Pfam" id="PF00132">
    <property type="entry name" value="Hexapep"/>
    <property type="match status" value="1"/>
</dbReference>
<evidence type="ECO:0000256" key="2">
    <source>
        <dbReference type="ARBA" id="ARBA00022556"/>
    </source>
</evidence>
<sequence>MIKPVLLKDLCHVTGGTLSGNSDLLIGGVNTLEDAREGDISFIYQKTFLVQLLNSEASAFVVEQGLDLPENFECPEVKHGIIRVKNARAAFAKIAAYLIPPKIYNGKIHPGAVIADSTKPGRNVTVYPFAVIGENCTIGNNCVIYPGVSIGDNVKIGEDTVIYANVSIYDRTVIGARCIISANVVIGSDGFGYYQEGGHHIKIPHFGNVVIEDDVEIGSGTTIDRATYGSTVISKGTKIDNLVQVAHNVKIGAHNLALGQSGYAGSAKTVEGCILGAKAGVGPGTSVHAGTQIFQSTLVLKDITQPMQVRGEIARPLNEYMRAQANLYLLDSKLDKLHERIKQLEIQLAQRQQSVILHFGQVMRHHRNLALSGHLLA</sequence>
<dbReference type="GO" id="GO:0009245">
    <property type="term" value="P:lipid A biosynthetic process"/>
    <property type="evidence" value="ECO:0007669"/>
    <property type="project" value="UniProtKB-KW"/>
</dbReference>
<dbReference type="SUPFAM" id="SSF51161">
    <property type="entry name" value="Trimeric LpxA-like enzymes"/>
    <property type="match status" value="1"/>
</dbReference>
<dbReference type="Proteomes" id="UP001195483">
    <property type="component" value="Unassembled WGS sequence"/>
</dbReference>
<comment type="caution">
    <text evidence="9">The sequence shown here is derived from an EMBL/GenBank/DDBJ whole genome shotgun (WGS) entry which is preliminary data.</text>
</comment>
<evidence type="ECO:0000256" key="6">
    <source>
        <dbReference type="ARBA" id="ARBA00023315"/>
    </source>
</evidence>
<keyword evidence="4" id="KW-0677">Repeat</keyword>
<dbReference type="Gene3D" id="3.40.1390.10">
    <property type="entry name" value="MurE/MurF, N-terminal domain"/>
    <property type="match status" value="1"/>
</dbReference>
<dbReference type="InterPro" id="IPR011004">
    <property type="entry name" value="Trimer_LpxA-like_sf"/>
</dbReference>
<dbReference type="PANTHER" id="PTHR43378">
    <property type="entry name" value="UDP-3-O-ACYLGLUCOSAMINE N-ACYLTRANSFERASE"/>
    <property type="match status" value="1"/>
</dbReference>
<dbReference type="NCBIfam" id="NF002060">
    <property type="entry name" value="PRK00892.1"/>
    <property type="match status" value="1"/>
</dbReference>
<evidence type="ECO:0000256" key="5">
    <source>
        <dbReference type="ARBA" id="ARBA00023098"/>
    </source>
</evidence>
<feature type="coiled-coil region" evidence="7">
    <location>
        <begin position="327"/>
        <end position="354"/>
    </location>
</feature>
<evidence type="ECO:0000313" key="9">
    <source>
        <dbReference type="EMBL" id="KAK3604204.1"/>
    </source>
</evidence>
<keyword evidence="6" id="KW-0012">Acyltransferase</keyword>
<dbReference type="GO" id="GO:0016020">
    <property type="term" value="C:membrane"/>
    <property type="evidence" value="ECO:0007669"/>
    <property type="project" value="GOC"/>
</dbReference>
<dbReference type="PANTHER" id="PTHR43378:SF2">
    <property type="entry name" value="UDP-3-O-ACYLGLUCOSAMINE N-ACYLTRANSFERASE 1, MITOCHONDRIAL-RELATED"/>
    <property type="match status" value="1"/>
</dbReference>
<gene>
    <name evidence="9" type="ORF">CHS0354_002012</name>
</gene>
<feature type="domain" description="UDP-3-O-[3-hydroxymyristoyl] glucosamine N-acyltransferase non-repeat region" evidence="8">
    <location>
        <begin position="23"/>
        <end position="96"/>
    </location>
</feature>
<keyword evidence="3" id="KW-0808">Transferase</keyword>
<dbReference type="InterPro" id="IPR020573">
    <property type="entry name" value="UDP_GlcNAc_AcTrfase_non-rep"/>
</dbReference>
<dbReference type="CDD" id="cd03352">
    <property type="entry name" value="LbH_LpxD"/>
    <property type="match status" value="1"/>
</dbReference>
<keyword evidence="10" id="KW-1185">Reference proteome</keyword>
<reference evidence="9" key="1">
    <citation type="journal article" date="2021" name="Genome Biol. Evol.">
        <title>A High-Quality Reference Genome for a Parasitic Bivalve with Doubly Uniparental Inheritance (Bivalvia: Unionida).</title>
        <authorList>
            <person name="Smith C.H."/>
        </authorList>
    </citation>
    <scope>NUCLEOTIDE SEQUENCE</scope>
    <source>
        <strain evidence="9">CHS0354</strain>
    </source>
</reference>
<accession>A0AAE0T6F1</accession>